<feature type="compositionally biased region" description="Polar residues" evidence="1">
    <location>
        <begin position="1"/>
        <end position="11"/>
    </location>
</feature>
<proteinExistence type="predicted"/>
<feature type="compositionally biased region" description="Polar residues" evidence="1">
    <location>
        <begin position="129"/>
        <end position="138"/>
    </location>
</feature>
<feature type="region of interest" description="Disordered" evidence="1">
    <location>
        <begin position="97"/>
        <end position="138"/>
    </location>
</feature>
<dbReference type="AlphaFoldDB" id="A0A8J5S4P7"/>
<organism evidence="2 3">
    <name type="scientific">Zizania palustris</name>
    <name type="common">Northern wild rice</name>
    <dbReference type="NCBI Taxonomy" id="103762"/>
    <lineage>
        <taxon>Eukaryota</taxon>
        <taxon>Viridiplantae</taxon>
        <taxon>Streptophyta</taxon>
        <taxon>Embryophyta</taxon>
        <taxon>Tracheophyta</taxon>
        <taxon>Spermatophyta</taxon>
        <taxon>Magnoliopsida</taxon>
        <taxon>Liliopsida</taxon>
        <taxon>Poales</taxon>
        <taxon>Poaceae</taxon>
        <taxon>BOP clade</taxon>
        <taxon>Oryzoideae</taxon>
        <taxon>Oryzeae</taxon>
        <taxon>Zizaniinae</taxon>
        <taxon>Zizania</taxon>
    </lineage>
</organism>
<keyword evidence="3" id="KW-1185">Reference proteome</keyword>
<sequence length="138" mass="15224">MVPSMPTSMAGNTKDDDDSDTVALEDLSEEDRAELEAKVKEHQNRMLARYVKIGDTFVKRDTRSVTITTPAKSDSEASSAYFALKIFIVLKSNMLKPQTSHRRSSQSTPEPFAPKPTTLEPSVWLRPTVGTTGHPSSV</sequence>
<evidence type="ECO:0000313" key="2">
    <source>
        <dbReference type="EMBL" id="KAG8068975.1"/>
    </source>
</evidence>
<dbReference type="EMBL" id="JAAALK010000284">
    <property type="protein sequence ID" value="KAG8068975.1"/>
    <property type="molecule type" value="Genomic_DNA"/>
</dbReference>
<reference evidence="2" key="1">
    <citation type="journal article" date="2021" name="bioRxiv">
        <title>Whole Genome Assembly and Annotation of Northern Wild Rice, Zizania palustris L., Supports a Whole Genome Duplication in the Zizania Genus.</title>
        <authorList>
            <person name="Haas M."/>
            <person name="Kono T."/>
            <person name="Macchietto M."/>
            <person name="Millas R."/>
            <person name="McGilp L."/>
            <person name="Shao M."/>
            <person name="Duquette J."/>
            <person name="Hirsch C.N."/>
            <person name="Kimball J."/>
        </authorList>
    </citation>
    <scope>NUCLEOTIDE SEQUENCE</scope>
    <source>
        <tissue evidence="2">Fresh leaf tissue</tissue>
    </source>
</reference>
<reference evidence="2" key="2">
    <citation type="submission" date="2021-02" db="EMBL/GenBank/DDBJ databases">
        <authorList>
            <person name="Kimball J.A."/>
            <person name="Haas M.W."/>
            <person name="Macchietto M."/>
            <person name="Kono T."/>
            <person name="Duquette J."/>
            <person name="Shao M."/>
        </authorList>
    </citation>
    <scope>NUCLEOTIDE SEQUENCE</scope>
    <source>
        <tissue evidence="2">Fresh leaf tissue</tissue>
    </source>
</reference>
<evidence type="ECO:0000313" key="3">
    <source>
        <dbReference type="Proteomes" id="UP000729402"/>
    </source>
</evidence>
<gene>
    <name evidence="2" type="ORF">GUJ93_ZPchr0005g15995</name>
</gene>
<comment type="caution">
    <text evidence="2">The sequence shown here is derived from an EMBL/GenBank/DDBJ whole genome shotgun (WGS) entry which is preliminary data.</text>
</comment>
<name>A0A8J5S4P7_ZIZPA</name>
<feature type="region of interest" description="Disordered" evidence="1">
    <location>
        <begin position="1"/>
        <end position="29"/>
    </location>
</feature>
<accession>A0A8J5S4P7</accession>
<protein>
    <submittedName>
        <fullName evidence="2">Uncharacterized protein</fullName>
    </submittedName>
</protein>
<evidence type="ECO:0000256" key="1">
    <source>
        <dbReference type="SAM" id="MobiDB-lite"/>
    </source>
</evidence>
<dbReference type="Proteomes" id="UP000729402">
    <property type="component" value="Unassembled WGS sequence"/>
</dbReference>